<reference evidence="2" key="2">
    <citation type="submission" date="2020-08" db="EMBL/GenBank/DDBJ databases">
        <title>Plant Genome Project.</title>
        <authorList>
            <person name="Zhang R.-G."/>
        </authorList>
    </citation>
    <scope>NUCLEOTIDE SEQUENCE</scope>
    <source>
        <strain evidence="2">Huo1</strain>
        <tissue evidence="2">Leaf</tissue>
    </source>
</reference>
<dbReference type="PANTHER" id="PTHR35730">
    <property type="entry name" value="KINETOCHORE PROTEIN SPC24 HOMOLOG-RELATED"/>
    <property type="match status" value="1"/>
</dbReference>
<dbReference type="Gene3D" id="3.30.160.570">
    <property type="entry name" value="Ncd80 complex, Spc24 subunit"/>
    <property type="match status" value="1"/>
</dbReference>
<dbReference type="InterPro" id="IPR044951">
    <property type="entry name" value="SPC24-like"/>
</dbReference>
<dbReference type="GO" id="GO:0051983">
    <property type="term" value="P:regulation of chromosome segregation"/>
    <property type="evidence" value="ECO:0007669"/>
    <property type="project" value="InterPro"/>
</dbReference>
<dbReference type="AlphaFoldDB" id="A0A8X8YJ72"/>
<dbReference type="PANTHER" id="PTHR35730:SF2">
    <property type="entry name" value="KINETOCHORE PROTEIN SPC24 HOMOLOG-RELATED"/>
    <property type="match status" value="1"/>
</dbReference>
<reference evidence="2" key="1">
    <citation type="submission" date="2018-01" db="EMBL/GenBank/DDBJ databases">
        <authorList>
            <person name="Mao J.F."/>
        </authorList>
    </citation>
    <scope>NUCLEOTIDE SEQUENCE</scope>
    <source>
        <strain evidence="2">Huo1</strain>
        <tissue evidence="2">Leaf</tissue>
    </source>
</reference>
<dbReference type="EMBL" id="PNBA02000002">
    <property type="protein sequence ID" value="KAG6432474.1"/>
    <property type="molecule type" value="Genomic_DNA"/>
</dbReference>
<sequence length="228" mass="26759">MGEVSTTMKMEDLMNYSNNLTEVLKEEKDVANLRQFLRQASALQSQCNKDFNEVQKSIEDYEHKIHTCKQKAAAAESESIADAELDSLQKELEEEQNLERQLREELRYVFYKFIHSILYLSHIALPNNFYSIYTEIVNEIDDLEHKRESVEEQRQTIKKLDQDQVRDQMKLSMYASVTNTIPYLDNPSRISGHIVERDRKVVEKFEFDPSTATTFDTCNSIWKMINLA</sequence>
<name>A0A8X8YJ72_SALSN</name>
<organism evidence="2">
    <name type="scientific">Salvia splendens</name>
    <name type="common">Scarlet sage</name>
    <dbReference type="NCBI Taxonomy" id="180675"/>
    <lineage>
        <taxon>Eukaryota</taxon>
        <taxon>Viridiplantae</taxon>
        <taxon>Streptophyta</taxon>
        <taxon>Embryophyta</taxon>
        <taxon>Tracheophyta</taxon>
        <taxon>Spermatophyta</taxon>
        <taxon>Magnoliopsida</taxon>
        <taxon>eudicotyledons</taxon>
        <taxon>Gunneridae</taxon>
        <taxon>Pentapetalae</taxon>
        <taxon>asterids</taxon>
        <taxon>lamiids</taxon>
        <taxon>Lamiales</taxon>
        <taxon>Lamiaceae</taxon>
        <taxon>Nepetoideae</taxon>
        <taxon>Mentheae</taxon>
        <taxon>Salviinae</taxon>
        <taxon>Salvia</taxon>
        <taxon>Salvia subgen. Calosphace</taxon>
        <taxon>core Calosphace</taxon>
    </lineage>
</organism>
<accession>A0A8X8YJ72</accession>
<keyword evidence="3" id="KW-1185">Reference proteome</keyword>
<dbReference type="Proteomes" id="UP000298416">
    <property type="component" value="Unassembled WGS sequence"/>
</dbReference>
<keyword evidence="1" id="KW-0175">Coiled coil</keyword>
<comment type="caution">
    <text evidence="2">The sequence shown here is derived from an EMBL/GenBank/DDBJ whole genome shotgun (WGS) entry which is preliminary data.</text>
</comment>
<evidence type="ECO:0000313" key="2">
    <source>
        <dbReference type="EMBL" id="KAG6432474.1"/>
    </source>
</evidence>
<feature type="coiled-coil region" evidence="1">
    <location>
        <begin position="133"/>
        <end position="163"/>
    </location>
</feature>
<evidence type="ECO:0000313" key="3">
    <source>
        <dbReference type="Proteomes" id="UP000298416"/>
    </source>
</evidence>
<feature type="coiled-coil region" evidence="1">
    <location>
        <begin position="58"/>
        <end position="108"/>
    </location>
</feature>
<gene>
    <name evidence="2" type="ORF">SASPL_104051</name>
</gene>
<proteinExistence type="predicted"/>
<protein>
    <submittedName>
        <fullName evidence="2">Uncharacterized protein</fullName>
    </submittedName>
</protein>
<evidence type="ECO:0000256" key="1">
    <source>
        <dbReference type="SAM" id="Coils"/>
    </source>
</evidence>